<sequence>MVAEFHALLNSIYPDIQFTMEAEANSQMAFLDVLVHRKTDGSLRTTVYRKATNTRQVLSYQSNHPLCHKRSCVRTLYKRAETHCSEKGDKAAELHYLQRMFTSNGYPRSFIERSRHPRQVIRPVIEPLKVWRAMPYIKNVSEAVARLFQPLGIGVAHKPEATIRRLVMRPKAPLSRGETANVVYRVQCGSCEANYVGETGKRLQTRMSEHARAVRRMDQLSLVAEHCAASGHTFSFHDAEILGRGIDQTARETLEAWHTIPSSINRCTILPAAYQALRVRLNQQNRRQEFKLFTVASKRITSQNTCLGEPMQHTNTFDVITAENTNQQGLRPGMNMDAGEHSLHTNTDDGRLQPGNDSATTDETCTDRCKRGTRNRHAGPGQQTRAMQTRSMALAIPTQPPGEAKEKQINYQ</sequence>
<dbReference type="Pfam" id="PF26215">
    <property type="entry name" value="HTH_animal"/>
    <property type="match status" value="1"/>
</dbReference>
<dbReference type="PANTHER" id="PTHR21301">
    <property type="entry name" value="REVERSE TRANSCRIPTASE"/>
    <property type="match status" value="1"/>
</dbReference>
<reference evidence="3 4" key="2">
    <citation type="submission" date="2018-11" db="EMBL/GenBank/DDBJ databases">
        <authorList>
            <consortium name="Pathogen Informatics"/>
        </authorList>
    </citation>
    <scope>NUCLEOTIDE SEQUENCE [LARGE SCALE GENOMIC DNA]</scope>
    <source>
        <strain evidence="3 4">NST_G2</strain>
    </source>
</reference>
<feature type="region of interest" description="Disordered" evidence="1">
    <location>
        <begin position="333"/>
        <end position="386"/>
    </location>
</feature>
<gene>
    <name evidence="3" type="ORF">SSLN_LOCUS1678</name>
</gene>
<name>A0A183SBT0_SCHSO</name>
<dbReference type="WBParaSite" id="SSLN_0000174101-mRNA-1">
    <property type="protein sequence ID" value="SSLN_0000174101-mRNA-1"/>
    <property type="gene ID" value="SSLN_0000174101"/>
</dbReference>
<organism evidence="5">
    <name type="scientific">Schistocephalus solidus</name>
    <name type="common">Tapeworm</name>
    <dbReference type="NCBI Taxonomy" id="70667"/>
    <lineage>
        <taxon>Eukaryota</taxon>
        <taxon>Metazoa</taxon>
        <taxon>Spiralia</taxon>
        <taxon>Lophotrochozoa</taxon>
        <taxon>Platyhelminthes</taxon>
        <taxon>Cestoda</taxon>
        <taxon>Eucestoda</taxon>
        <taxon>Diphyllobothriidea</taxon>
        <taxon>Diphyllobothriidae</taxon>
        <taxon>Schistocephalus</taxon>
    </lineage>
</organism>
<keyword evidence="4" id="KW-1185">Reference proteome</keyword>
<proteinExistence type="predicted"/>
<dbReference type="EMBL" id="UYSU01005303">
    <property type="protein sequence ID" value="VDL88063.1"/>
    <property type="molecule type" value="Genomic_DNA"/>
</dbReference>
<evidence type="ECO:0000256" key="1">
    <source>
        <dbReference type="SAM" id="MobiDB-lite"/>
    </source>
</evidence>
<feature type="compositionally biased region" description="Basic and acidic residues" evidence="1">
    <location>
        <begin position="338"/>
        <end position="351"/>
    </location>
</feature>
<dbReference type="OrthoDB" id="8963429at2759"/>
<dbReference type="CDD" id="cd10442">
    <property type="entry name" value="GIY-YIG_PLEs"/>
    <property type="match status" value="1"/>
</dbReference>
<evidence type="ECO:0000313" key="3">
    <source>
        <dbReference type="EMBL" id="VDL88063.1"/>
    </source>
</evidence>
<dbReference type="InterPro" id="IPR058912">
    <property type="entry name" value="HTH_animal"/>
</dbReference>
<evidence type="ECO:0000313" key="5">
    <source>
        <dbReference type="WBParaSite" id="SSLN_0000174101-mRNA-1"/>
    </source>
</evidence>
<feature type="domain" description="Helix-turn-helix" evidence="2">
    <location>
        <begin position="56"/>
        <end position="115"/>
    </location>
</feature>
<reference evidence="5" key="1">
    <citation type="submission" date="2016-06" db="UniProtKB">
        <authorList>
            <consortium name="WormBaseParasite"/>
        </authorList>
    </citation>
    <scope>IDENTIFICATION</scope>
</reference>
<evidence type="ECO:0000259" key="2">
    <source>
        <dbReference type="Pfam" id="PF26215"/>
    </source>
</evidence>
<protein>
    <submittedName>
        <fullName evidence="5">GIY-YIG domain-containing protein</fullName>
    </submittedName>
</protein>
<accession>A0A183SBT0</accession>
<dbReference type="Proteomes" id="UP000275846">
    <property type="component" value="Unassembled WGS sequence"/>
</dbReference>
<dbReference type="AlphaFoldDB" id="A0A183SBT0"/>
<dbReference type="PANTHER" id="PTHR21301:SF11">
    <property type="entry name" value="GIY-YIG DOMAIN-CONTAINING PROTEIN"/>
    <property type="match status" value="1"/>
</dbReference>
<evidence type="ECO:0000313" key="4">
    <source>
        <dbReference type="Proteomes" id="UP000275846"/>
    </source>
</evidence>